<evidence type="ECO:0000259" key="1">
    <source>
        <dbReference type="Pfam" id="PF19935"/>
    </source>
</evidence>
<organism evidence="2">
    <name type="scientific">hydrothermal vent metagenome</name>
    <dbReference type="NCBI Taxonomy" id="652676"/>
    <lineage>
        <taxon>unclassified sequences</taxon>
        <taxon>metagenomes</taxon>
        <taxon>ecological metagenomes</taxon>
    </lineage>
</organism>
<evidence type="ECO:0000313" key="2">
    <source>
        <dbReference type="EMBL" id="VAW49353.1"/>
    </source>
</evidence>
<feature type="domain" description="DUF6398" evidence="1">
    <location>
        <begin position="3"/>
        <end position="92"/>
    </location>
</feature>
<dbReference type="AlphaFoldDB" id="A0A3B0WAK1"/>
<accession>A0A3B0WAK1</accession>
<reference evidence="2" key="1">
    <citation type="submission" date="2018-06" db="EMBL/GenBank/DDBJ databases">
        <authorList>
            <person name="Zhirakovskaya E."/>
        </authorList>
    </citation>
    <scope>NUCLEOTIDE SEQUENCE</scope>
</reference>
<gene>
    <name evidence="2" type="ORF">MNBD_GAMMA03-1120</name>
</gene>
<sequence>MKNILNLIRYAVAALCRKRPLPLATGRVNTWACGVTHAIGLVNFLFDKSQTPHMGASDLYKKFGVGQSTGQGKSKQVRDILKMCQLDPNWSLPSRIDDNPMVWMLSVNGVVVDVRSMPREVQEMALDQGLIPYIPGDEKCI</sequence>
<dbReference type="EMBL" id="UOFC01000277">
    <property type="protein sequence ID" value="VAW49353.1"/>
    <property type="molecule type" value="Genomic_DNA"/>
</dbReference>
<dbReference type="InterPro" id="IPR045651">
    <property type="entry name" value="DUF6398"/>
</dbReference>
<protein>
    <recommendedName>
        <fullName evidence="1">DUF6398 domain-containing protein</fullName>
    </recommendedName>
</protein>
<dbReference type="Pfam" id="PF19935">
    <property type="entry name" value="DUF6398"/>
    <property type="match status" value="1"/>
</dbReference>
<name>A0A3B0WAK1_9ZZZZ</name>
<proteinExistence type="predicted"/>